<dbReference type="RefSeq" id="WP_157674629.1">
    <property type="nucleotide sequence ID" value="NZ_LT629695.1"/>
</dbReference>
<proteinExistence type="predicted"/>
<dbReference type="InterPro" id="IPR036465">
    <property type="entry name" value="vWFA_dom_sf"/>
</dbReference>
<dbReference type="InterPro" id="IPR002035">
    <property type="entry name" value="VWF_A"/>
</dbReference>
<dbReference type="EMBL" id="LT629695">
    <property type="protein sequence ID" value="SDH23726.1"/>
    <property type="molecule type" value="Genomic_DNA"/>
</dbReference>
<feature type="domain" description="VWFA" evidence="2">
    <location>
        <begin position="97"/>
        <end position="286"/>
    </location>
</feature>
<sequence>MDVGLLLWWWMLPALLIVGGVVGVLAVVRRRRAERGKPVAHMDRLTALPRYRAAFARYRAWTALGLVVLIVGGVGTAFIAARPAAVNANQNDDFKRDILLCLDVSGSMVDVDAEILGVFQQIAQGLDGERIGMRIFDASSVMAFPLTSDYDYIVEQLGRYQRAFQGNLGPDEQFSYAAGTSNGNGASLVGDGLASCALDFADTDDTDRPRSIILATDNMVNGQQIFSLEQAGQLAIDNDVRVYAINPFDWGGDPVSAQLQNVAETTGGAYFALDFADTVSSIVERVNAIEAGYIETPPEVQIVDRPGPLLPILMMLVIGVCVVAWRVRL</sequence>
<reference evidence="4" key="1">
    <citation type="submission" date="2016-10" db="EMBL/GenBank/DDBJ databases">
        <authorList>
            <person name="Varghese N."/>
            <person name="Submissions S."/>
        </authorList>
    </citation>
    <scope>NUCLEOTIDE SEQUENCE [LARGE SCALE GENOMIC DNA]</scope>
    <source>
        <strain evidence="4">DSM 22002</strain>
    </source>
</reference>
<evidence type="ECO:0000259" key="2">
    <source>
        <dbReference type="PROSITE" id="PS50234"/>
    </source>
</evidence>
<evidence type="ECO:0000256" key="1">
    <source>
        <dbReference type="SAM" id="Phobius"/>
    </source>
</evidence>
<evidence type="ECO:0000313" key="3">
    <source>
        <dbReference type="EMBL" id="SDH23726.1"/>
    </source>
</evidence>
<keyword evidence="4" id="KW-1185">Reference proteome</keyword>
<dbReference type="PROSITE" id="PS50234">
    <property type="entry name" value="VWFA"/>
    <property type="match status" value="1"/>
</dbReference>
<keyword evidence="1" id="KW-0472">Membrane</keyword>
<dbReference type="SUPFAM" id="SSF53300">
    <property type="entry name" value="vWA-like"/>
    <property type="match status" value="1"/>
</dbReference>
<feature type="transmembrane region" description="Helical" evidence="1">
    <location>
        <begin position="309"/>
        <end position="327"/>
    </location>
</feature>
<keyword evidence="1" id="KW-0812">Transmembrane</keyword>
<dbReference type="SMART" id="SM00327">
    <property type="entry name" value="VWA"/>
    <property type="match status" value="1"/>
</dbReference>
<accession>A0A1G8ASM7</accession>
<organism evidence="3 4">
    <name type="scientific">Agrococcus jejuensis</name>
    <dbReference type="NCBI Taxonomy" id="399736"/>
    <lineage>
        <taxon>Bacteria</taxon>
        <taxon>Bacillati</taxon>
        <taxon>Actinomycetota</taxon>
        <taxon>Actinomycetes</taxon>
        <taxon>Micrococcales</taxon>
        <taxon>Microbacteriaceae</taxon>
        <taxon>Agrococcus</taxon>
    </lineage>
</organism>
<dbReference type="OrthoDB" id="4623238at2"/>
<dbReference type="Gene3D" id="3.40.50.410">
    <property type="entry name" value="von Willebrand factor, type A domain"/>
    <property type="match status" value="1"/>
</dbReference>
<evidence type="ECO:0000313" key="4">
    <source>
        <dbReference type="Proteomes" id="UP000198822"/>
    </source>
</evidence>
<name>A0A1G8ASM7_9MICO</name>
<protein>
    <submittedName>
        <fullName evidence="3">von Willebrand factor type A domain-containing protein</fullName>
    </submittedName>
</protein>
<feature type="transmembrane region" description="Helical" evidence="1">
    <location>
        <begin position="6"/>
        <end position="28"/>
    </location>
</feature>
<gene>
    <name evidence="3" type="ORF">SAMN04489720_0506</name>
</gene>
<dbReference type="AlphaFoldDB" id="A0A1G8ASM7"/>
<dbReference type="Proteomes" id="UP000198822">
    <property type="component" value="Chromosome I"/>
</dbReference>
<dbReference type="STRING" id="399736.SAMN04489720_0506"/>
<feature type="transmembrane region" description="Helical" evidence="1">
    <location>
        <begin position="60"/>
        <end position="81"/>
    </location>
</feature>
<keyword evidence="1" id="KW-1133">Transmembrane helix</keyword>